<dbReference type="CDD" id="cd06100">
    <property type="entry name" value="CCL_ACL-C"/>
    <property type="match status" value="1"/>
</dbReference>
<dbReference type="Gene3D" id="1.10.580.10">
    <property type="entry name" value="Citrate Synthase, domain 1"/>
    <property type="match status" value="1"/>
</dbReference>
<name>A0A1I2E211_9BURK</name>
<evidence type="ECO:0000256" key="1">
    <source>
        <dbReference type="ARBA" id="ARBA00004751"/>
    </source>
</evidence>
<dbReference type="Proteomes" id="UP000199119">
    <property type="component" value="Unassembled WGS sequence"/>
</dbReference>
<dbReference type="InterPro" id="IPR002020">
    <property type="entry name" value="Citrate_synthase"/>
</dbReference>
<accession>A0A1I2E211</accession>
<dbReference type="Gene3D" id="1.10.230.10">
    <property type="entry name" value="Cytochrome P450-Terp, domain 2"/>
    <property type="match status" value="1"/>
</dbReference>
<dbReference type="PROSITE" id="PS00480">
    <property type="entry name" value="CITRATE_SYNTHASE"/>
    <property type="match status" value="1"/>
</dbReference>
<dbReference type="InterPro" id="IPR016142">
    <property type="entry name" value="Citrate_synth-like_lrg_a-sub"/>
</dbReference>
<dbReference type="EC" id="2.3.3.16" evidence="3"/>
<evidence type="ECO:0000256" key="2">
    <source>
        <dbReference type="ARBA" id="ARBA00010566"/>
    </source>
</evidence>
<keyword evidence="7" id="KW-1185">Reference proteome</keyword>
<evidence type="ECO:0000313" key="7">
    <source>
        <dbReference type="Proteomes" id="UP000199119"/>
    </source>
</evidence>
<evidence type="ECO:0000256" key="5">
    <source>
        <dbReference type="RuleBase" id="RU003406"/>
    </source>
</evidence>
<dbReference type="GO" id="GO:0006099">
    <property type="term" value="P:tricarboxylic acid cycle"/>
    <property type="evidence" value="ECO:0007669"/>
    <property type="project" value="UniProtKB-UniPathway"/>
</dbReference>
<dbReference type="InterPro" id="IPR016143">
    <property type="entry name" value="Citrate_synth-like_sm_a-sub"/>
</dbReference>
<protein>
    <recommendedName>
        <fullName evidence="3">citrate synthase (unknown stereospecificity)</fullName>
        <ecNumber evidence="3">2.3.3.16</ecNumber>
    </recommendedName>
</protein>
<sequence length="256" mass="26869">MNVTAIGHASTHTVTLRGHDLAHEVLGKMDFVEALVLCVLGRRPRAEEKRMIDAILVVALDHGLTPPAIAARMAYLGAPESLAGAVAAGLLGAGSRFLGPASLAAEQFAGWTAGLTDGNGPEAYARLARELAAPSAGTRFVGFGHPVHTEGDPRVPALRRIAQENGFHGKAWRLADAIVQELERQGRRLPLNAAGGTALCVLGMGLEPRLATCLALIGRCGGLVAHILEESAAPLAQDAWRLIDTQFTAPPADIRR</sequence>
<dbReference type="Pfam" id="PF00285">
    <property type="entry name" value="Citrate_synt"/>
    <property type="match status" value="1"/>
</dbReference>
<dbReference type="RefSeq" id="WP_059400395.1">
    <property type="nucleotide sequence ID" value="NZ_FONX01000006.1"/>
</dbReference>
<dbReference type="AlphaFoldDB" id="A0A1I2E211"/>
<proteinExistence type="inferred from homology"/>
<dbReference type="NCBIfam" id="NF004868">
    <property type="entry name" value="PRK06224.1-5"/>
    <property type="match status" value="1"/>
</dbReference>
<gene>
    <name evidence="6" type="ORF">SAMN04489711_106163</name>
</gene>
<dbReference type="InterPro" id="IPR036969">
    <property type="entry name" value="Citrate_synthase_sf"/>
</dbReference>
<dbReference type="EMBL" id="FONX01000006">
    <property type="protein sequence ID" value="SFE86653.1"/>
    <property type="molecule type" value="Genomic_DNA"/>
</dbReference>
<dbReference type="UniPathway" id="UPA00223">
    <property type="reaction ID" value="UER00717"/>
</dbReference>
<comment type="similarity">
    <text evidence="2 5">Belongs to the citrate synthase family.</text>
</comment>
<organism evidence="6 7">
    <name type="scientific">Paracidovorax wautersii</name>
    <dbReference type="NCBI Taxonomy" id="1177982"/>
    <lineage>
        <taxon>Bacteria</taxon>
        <taxon>Pseudomonadati</taxon>
        <taxon>Pseudomonadota</taxon>
        <taxon>Betaproteobacteria</taxon>
        <taxon>Burkholderiales</taxon>
        <taxon>Comamonadaceae</taxon>
        <taxon>Paracidovorax</taxon>
    </lineage>
</organism>
<dbReference type="GO" id="GO:0036440">
    <property type="term" value="F:citrate synthase activity"/>
    <property type="evidence" value="ECO:0007669"/>
    <property type="project" value="UniProtKB-EC"/>
</dbReference>
<evidence type="ECO:0000313" key="6">
    <source>
        <dbReference type="EMBL" id="SFE86653.1"/>
    </source>
</evidence>
<dbReference type="STRING" id="1177982.SAMN04489711_106163"/>
<comment type="pathway">
    <text evidence="1">Carbohydrate metabolism; tricarboxylic acid cycle; isocitrate from oxaloacetate: step 1/2.</text>
</comment>
<dbReference type="OrthoDB" id="3284791at2"/>
<dbReference type="InterPro" id="IPR019810">
    <property type="entry name" value="Citrate_synthase_AS"/>
</dbReference>
<keyword evidence="4 5" id="KW-0808">Transferase</keyword>
<evidence type="ECO:0000256" key="3">
    <source>
        <dbReference type="ARBA" id="ARBA00012972"/>
    </source>
</evidence>
<reference evidence="7" key="1">
    <citation type="submission" date="2016-10" db="EMBL/GenBank/DDBJ databases">
        <authorList>
            <person name="Varghese N."/>
            <person name="Submissions S."/>
        </authorList>
    </citation>
    <scope>NUCLEOTIDE SEQUENCE [LARGE SCALE GENOMIC DNA]</scope>
    <source>
        <strain evidence="7">DSM 27981</strain>
    </source>
</reference>
<evidence type="ECO:0000256" key="4">
    <source>
        <dbReference type="ARBA" id="ARBA00022679"/>
    </source>
</evidence>
<dbReference type="SUPFAM" id="SSF48256">
    <property type="entry name" value="Citrate synthase"/>
    <property type="match status" value="1"/>
</dbReference>